<keyword evidence="1" id="KW-0472">Membrane</keyword>
<evidence type="ECO:0000313" key="2">
    <source>
        <dbReference type="EMBL" id="TNC45896.1"/>
    </source>
</evidence>
<gene>
    <name evidence="2" type="ORF">FHE65_14390</name>
</gene>
<reference evidence="2 3" key="1">
    <citation type="submission" date="2019-05" db="EMBL/GenBank/DDBJ databases">
        <title>Mumia sp. nov., isolated from the intestinal contents of plateau pika (Ochotona curzoniae) in the Qinghai-Tibet plateau of China.</title>
        <authorList>
            <person name="Tian Z."/>
        </authorList>
    </citation>
    <scope>NUCLEOTIDE SEQUENCE [LARGE SCALE GENOMIC DNA]</scope>
    <source>
        <strain evidence="3">527</strain>
    </source>
</reference>
<keyword evidence="1" id="KW-0812">Transmembrane</keyword>
<dbReference type="InterPro" id="IPR008407">
    <property type="entry name" value="Brnchd-chn_aa_trnsp_AzlD"/>
</dbReference>
<evidence type="ECO:0000256" key="1">
    <source>
        <dbReference type="SAM" id="Phobius"/>
    </source>
</evidence>
<evidence type="ECO:0000313" key="3">
    <source>
        <dbReference type="Proteomes" id="UP000306740"/>
    </source>
</evidence>
<accession>A0A5C4MJL5</accession>
<protein>
    <submittedName>
        <fullName evidence="2">AzlD domain-containing protein</fullName>
    </submittedName>
</protein>
<dbReference type="EMBL" id="VDFR01000065">
    <property type="protein sequence ID" value="TNC45896.1"/>
    <property type="molecule type" value="Genomic_DNA"/>
</dbReference>
<dbReference type="Proteomes" id="UP000306740">
    <property type="component" value="Unassembled WGS sequence"/>
</dbReference>
<organism evidence="2 3">
    <name type="scientific">Mumia zhuanghuii</name>
    <dbReference type="NCBI Taxonomy" id="2585211"/>
    <lineage>
        <taxon>Bacteria</taxon>
        <taxon>Bacillati</taxon>
        <taxon>Actinomycetota</taxon>
        <taxon>Actinomycetes</taxon>
        <taxon>Propionibacteriales</taxon>
        <taxon>Nocardioidaceae</taxon>
        <taxon>Mumia</taxon>
    </lineage>
</organism>
<dbReference type="Pfam" id="PF05437">
    <property type="entry name" value="AzlD"/>
    <property type="match status" value="1"/>
</dbReference>
<dbReference type="AlphaFoldDB" id="A0A5C4MJL5"/>
<feature type="transmembrane region" description="Helical" evidence="1">
    <location>
        <begin position="70"/>
        <end position="100"/>
    </location>
</feature>
<proteinExistence type="predicted"/>
<dbReference type="RefSeq" id="WP_139106078.1">
    <property type="nucleotide sequence ID" value="NZ_VDFR01000065.1"/>
</dbReference>
<feature type="transmembrane region" description="Helical" evidence="1">
    <location>
        <begin position="38"/>
        <end position="58"/>
    </location>
</feature>
<name>A0A5C4MJL5_9ACTN</name>
<sequence>MSVASFAVAVAVLAGGTYALRWGGVSAGARVSLTDETALLVERAVAVLLVAVVLTGTLDEGVETSDHTRAVGVIAGVIAALARAPLVVVVLVAVLATALLRAW</sequence>
<keyword evidence="1" id="KW-1133">Transmembrane helix</keyword>
<comment type="caution">
    <text evidence="2">The sequence shown here is derived from an EMBL/GenBank/DDBJ whole genome shotgun (WGS) entry which is preliminary data.</text>
</comment>